<reference evidence="1" key="2">
    <citation type="submission" date="2020-11" db="EMBL/GenBank/DDBJ databases">
        <authorList>
            <person name="McCartney M.A."/>
            <person name="Auch B."/>
            <person name="Kono T."/>
            <person name="Mallez S."/>
            <person name="Becker A."/>
            <person name="Gohl D.M."/>
            <person name="Silverstein K.A.T."/>
            <person name="Koren S."/>
            <person name="Bechman K.B."/>
            <person name="Herman A."/>
            <person name="Abrahante J.E."/>
            <person name="Garbe J."/>
        </authorList>
    </citation>
    <scope>NUCLEOTIDE SEQUENCE</scope>
    <source>
        <strain evidence="1">Duluth1</strain>
        <tissue evidence="1">Whole animal</tissue>
    </source>
</reference>
<dbReference type="AlphaFoldDB" id="A0A9D4E7G4"/>
<keyword evidence="2" id="KW-1185">Reference proteome</keyword>
<protein>
    <submittedName>
        <fullName evidence="1">Uncharacterized protein</fullName>
    </submittedName>
</protein>
<gene>
    <name evidence="1" type="ORF">DPMN_174438</name>
</gene>
<reference evidence="1" key="1">
    <citation type="journal article" date="2019" name="bioRxiv">
        <title>The Genome of the Zebra Mussel, Dreissena polymorpha: A Resource for Invasive Species Research.</title>
        <authorList>
            <person name="McCartney M.A."/>
            <person name="Auch B."/>
            <person name="Kono T."/>
            <person name="Mallez S."/>
            <person name="Zhang Y."/>
            <person name="Obille A."/>
            <person name="Becker A."/>
            <person name="Abrahante J.E."/>
            <person name="Garbe J."/>
            <person name="Badalamenti J.P."/>
            <person name="Herman A."/>
            <person name="Mangelson H."/>
            <person name="Liachko I."/>
            <person name="Sullivan S."/>
            <person name="Sone E.D."/>
            <person name="Koren S."/>
            <person name="Silverstein K.A.T."/>
            <person name="Beckman K.B."/>
            <person name="Gohl D.M."/>
        </authorList>
    </citation>
    <scope>NUCLEOTIDE SEQUENCE</scope>
    <source>
        <strain evidence="1">Duluth1</strain>
        <tissue evidence="1">Whole animal</tissue>
    </source>
</reference>
<sequence>MEHRFIPVESRFISVDPGSRTGAPPASLCYWAFTLIKNGVQIVYVVSRLLLQLYTEADSRAVLDAMERIANVGIEASTALQDYSSVVVYLLNGTEPSNVDVMQFRKRPPTLQYRMSLGNETFTISLQRNTHMVSSG</sequence>
<evidence type="ECO:0000313" key="2">
    <source>
        <dbReference type="Proteomes" id="UP000828390"/>
    </source>
</evidence>
<dbReference type="EMBL" id="JAIWYP010000009">
    <property type="protein sequence ID" value="KAH3773087.1"/>
    <property type="molecule type" value="Genomic_DNA"/>
</dbReference>
<accession>A0A9D4E7G4</accession>
<dbReference type="Proteomes" id="UP000828390">
    <property type="component" value="Unassembled WGS sequence"/>
</dbReference>
<comment type="caution">
    <text evidence="1">The sequence shown here is derived from an EMBL/GenBank/DDBJ whole genome shotgun (WGS) entry which is preliminary data.</text>
</comment>
<name>A0A9D4E7G4_DREPO</name>
<evidence type="ECO:0000313" key="1">
    <source>
        <dbReference type="EMBL" id="KAH3773087.1"/>
    </source>
</evidence>
<proteinExistence type="predicted"/>
<organism evidence="1 2">
    <name type="scientific">Dreissena polymorpha</name>
    <name type="common">Zebra mussel</name>
    <name type="synonym">Mytilus polymorpha</name>
    <dbReference type="NCBI Taxonomy" id="45954"/>
    <lineage>
        <taxon>Eukaryota</taxon>
        <taxon>Metazoa</taxon>
        <taxon>Spiralia</taxon>
        <taxon>Lophotrochozoa</taxon>
        <taxon>Mollusca</taxon>
        <taxon>Bivalvia</taxon>
        <taxon>Autobranchia</taxon>
        <taxon>Heteroconchia</taxon>
        <taxon>Euheterodonta</taxon>
        <taxon>Imparidentia</taxon>
        <taxon>Neoheterodontei</taxon>
        <taxon>Myida</taxon>
        <taxon>Dreissenoidea</taxon>
        <taxon>Dreissenidae</taxon>
        <taxon>Dreissena</taxon>
    </lineage>
</organism>